<keyword evidence="3" id="KW-1185">Reference proteome</keyword>
<dbReference type="AlphaFoldDB" id="A0A1I1F1G2"/>
<gene>
    <name evidence="2" type="ORF">SAMN05444422_10384</name>
</gene>
<evidence type="ECO:0008006" key="4">
    <source>
        <dbReference type="Google" id="ProtNLM"/>
    </source>
</evidence>
<evidence type="ECO:0000256" key="1">
    <source>
        <dbReference type="SAM" id="MobiDB-lite"/>
    </source>
</evidence>
<dbReference type="EMBL" id="FOKW01000003">
    <property type="protein sequence ID" value="SFB92762.1"/>
    <property type="molecule type" value="Genomic_DNA"/>
</dbReference>
<feature type="region of interest" description="Disordered" evidence="1">
    <location>
        <begin position="445"/>
        <end position="473"/>
    </location>
</feature>
<feature type="region of interest" description="Disordered" evidence="1">
    <location>
        <begin position="1"/>
        <end position="25"/>
    </location>
</feature>
<protein>
    <recommendedName>
        <fullName evidence="4">Antibiotic ABC transporter permease</fullName>
    </recommendedName>
</protein>
<dbReference type="GO" id="GO:0005975">
    <property type="term" value="P:carbohydrate metabolic process"/>
    <property type="evidence" value="ECO:0007669"/>
    <property type="project" value="InterPro"/>
</dbReference>
<dbReference type="OrthoDB" id="210950at2157"/>
<name>A0A1I1F1G2_NATHA</name>
<dbReference type="InterPro" id="IPR008928">
    <property type="entry name" value="6-hairpin_glycosidase_sf"/>
</dbReference>
<proteinExistence type="predicted"/>
<dbReference type="SUPFAM" id="SSF48208">
    <property type="entry name" value="Six-hairpin glycosidases"/>
    <property type="match status" value="1"/>
</dbReference>
<sequence>MQSQGSSDMDGETRPAGAYRLENEGHVDVGGDRRERYLSVLDSTLAYARRRNYVGPDYGDGLSSRLLQALPIDNRWLNLAVQETVKRAPVDVRPLFRVEERRNYKGAALFTMANLNYYDLVGDGTETAPSLAAFDPLLEADRLADWLVEERITDYSGFCGGHRHPIQHLHTKGVPSDPDIVSTTYAVRALLEVARFAEREDVDLDPETREKYASYAELARTATDFLVEDLNYREVEEGAKIDYHMNHPDDSYTINSAALGASMLVDLYDYFGHDDLRERATKILDHVAACQTDRGGWPYRLPADASHLSMDNHHNGFVVEAFQRYRDIVGDDRYEDTLEDALEFYRTELFALDGAPNFDEESAFPRDIHASTQGMLVFAREGDLELAERILRWTLANLQVEGEQGRFYYRKYRHHTKRVTLMRWCQGWMSYAMSEFLLACARRGRSPEGPFEAEPSGADRETDRREAAPTPET</sequence>
<dbReference type="Proteomes" id="UP000199161">
    <property type="component" value="Unassembled WGS sequence"/>
</dbReference>
<accession>A0A1I1F1G2</accession>
<evidence type="ECO:0000313" key="2">
    <source>
        <dbReference type="EMBL" id="SFB92762.1"/>
    </source>
</evidence>
<reference evidence="3" key="1">
    <citation type="submission" date="2016-10" db="EMBL/GenBank/DDBJ databases">
        <authorList>
            <person name="Varghese N."/>
            <person name="Submissions S."/>
        </authorList>
    </citation>
    <scope>NUCLEOTIDE SEQUENCE [LARGE SCALE GENOMIC DNA]</scope>
    <source>
        <strain evidence="3">DSM 13078</strain>
    </source>
</reference>
<feature type="compositionally biased region" description="Basic and acidic residues" evidence="1">
    <location>
        <begin position="457"/>
        <end position="467"/>
    </location>
</feature>
<evidence type="ECO:0000313" key="3">
    <source>
        <dbReference type="Proteomes" id="UP000199161"/>
    </source>
</evidence>
<dbReference type="RefSeq" id="WP_089786587.1">
    <property type="nucleotide sequence ID" value="NZ_FOKW01000003.1"/>
</dbReference>
<organism evidence="2 3">
    <name type="scientific">Natronobacterium haloterrestre</name>
    <name type="common">Halobiforma haloterrestris</name>
    <dbReference type="NCBI Taxonomy" id="148448"/>
    <lineage>
        <taxon>Archaea</taxon>
        <taxon>Methanobacteriati</taxon>
        <taxon>Methanobacteriota</taxon>
        <taxon>Stenosarchaea group</taxon>
        <taxon>Halobacteria</taxon>
        <taxon>Halobacteriales</taxon>
        <taxon>Natrialbaceae</taxon>
        <taxon>Natronobacterium</taxon>
    </lineage>
</organism>
<dbReference type="Gene3D" id="1.50.10.20">
    <property type="match status" value="1"/>
</dbReference>